<reference evidence="3 4" key="1">
    <citation type="submission" date="2014-10" db="EMBL/GenBank/DDBJ databases">
        <title>Draft genome of the hookworm Ancylostoma caninum.</title>
        <authorList>
            <person name="Mitreva M."/>
        </authorList>
    </citation>
    <scope>NUCLEOTIDE SEQUENCE [LARGE SCALE GENOMIC DNA]</scope>
    <source>
        <strain evidence="3 4">Baltimore</strain>
    </source>
</reference>
<feature type="region of interest" description="Disordered" evidence="2">
    <location>
        <begin position="584"/>
        <end position="613"/>
    </location>
</feature>
<protein>
    <submittedName>
        <fullName evidence="3">Uncharacterized protein</fullName>
    </submittedName>
</protein>
<comment type="caution">
    <text evidence="3">The sequence shown here is derived from an EMBL/GenBank/DDBJ whole genome shotgun (WGS) entry which is preliminary data.</text>
</comment>
<evidence type="ECO:0000313" key="3">
    <source>
        <dbReference type="EMBL" id="RCN46787.1"/>
    </source>
</evidence>
<evidence type="ECO:0000256" key="1">
    <source>
        <dbReference type="SAM" id="Coils"/>
    </source>
</evidence>
<feature type="region of interest" description="Disordered" evidence="2">
    <location>
        <begin position="1141"/>
        <end position="1208"/>
    </location>
</feature>
<gene>
    <name evidence="3" type="ORF">ANCCAN_07229</name>
</gene>
<feature type="compositionally biased region" description="Polar residues" evidence="2">
    <location>
        <begin position="243"/>
        <end position="257"/>
    </location>
</feature>
<name>A0A368GUY7_ANCCA</name>
<feature type="compositionally biased region" description="Low complexity" evidence="2">
    <location>
        <begin position="1185"/>
        <end position="1197"/>
    </location>
</feature>
<feature type="coiled-coil region" evidence="1">
    <location>
        <begin position="969"/>
        <end position="1003"/>
    </location>
</feature>
<dbReference type="AlphaFoldDB" id="A0A368GUY7"/>
<keyword evidence="1" id="KW-0175">Coiled coil</keyword>
<dbReference type="OrthoDB" id="270417at2759"/>
<proteinExistence type="predicted"/>
<feature type="compositionally biased region" description="Basic and acidic residues" evidence="2">
    <location>
        <begin position="1151"/>
        <end position="1176"/>
    </location>
</feature>
<feature type="region of interest" description="Disordered" evidence="2">
    <location>
        <begin position="227"/>
        <end position="257"/>
    </location>
</feature>
<feature type="region of interest" description="Disordered" evidence="2">
    <location>
        <begin position="156"/>
        <end position="185"/>
    </location>
</feature>
<keyword evidence="4" id="KW-1185">Reference proteome</keyword>
<organism evidence="3 4">
    <name type="scientific">Ancylostoma caninum</name>
    <name type="common">Dog hookworm</name>
    <dbReference type="NCBI Taxonomy" id="29170"/>
    <lineage>
        <taxon>Eukaryota</taxon>
        <taxon>Metazoa</taxon>
        <taxon>Ecdysozoa</taxon>
        <taxon>Nematoda</taxon>
        <taxon>Chromadorea</taxon>
        <taxon>Rhabditida</taxon>
        <taxon>Rhabditina</taxon>
        <taxon>Rhabditomorpha</taxon>
        <taxon>Strongyloidea</taxon>
        <taxon>Ancylostomatidae</taxon>
        <taxon>Ancylostomatinae</taxon>
        <taxon>Ancylostoma</taxon>
    </lineage>
</organism>
<accession>A0A368GUY7</accession>
<sequence>MAQRPMAERRLAQYLRSFGVKKSFQPFPVLVEERAWHMIQIMIIFRLQIPHTPTVSSALKYSSTFSKHNTTISEESSKPSEKSAVSLMSTFCLKTVKTFVVDSLEEAGQINSSGTSSAVATDRVVDVRPNTRLRKRKESAVDDSSKSTILTARPVKKSRVEMRKRVRARGSDEDGPSSAKQHMSKIPEHRVAKLRHTLARRGMETERMVHETVLRANAIISAQGSEAALPPRRFSKRCAAPDSPQSSDDGAIASSSRAAPVKRSRAATIFDVANFEWVLEMSLRRPRAFVDLYKFLLECNHSEAQLIEKAKLLKAEKDMESVLGVSRAEAVKMEKFAIKDLAHWYGMSARYAKEAEALARKTLEKAIRLDDAIEEVMKKEEEAEETCLRVARERAIENAVSVTLKWIVDKVVVAEMRASQETHVQTTMNMVGENLQRAQSPLKERSLSEVTITASPLSTEWDADASETSTVSSMSIAAEKEVQDEIAIAKLSDVVDVPRTKCVQISDELVLPLFHMQSRVPITSPFMGILLNIDLVFKASIPFQPRFKRPRRIDHEPDLLPPGDFSPYSTDEEWEEYYEKKDQFENHHPSPPQFSWKSYGRANDEGDEDEWESEQVRHEHCDCGVAFERAKEWVDSLHCSTIWRSYSDELLTFGAKNGRRGMCRPRSLIRAHSALSCVSLERLPILKTLSTCSDSEQLGERDEDCDARRRSSSFSTQSSAVHIERPASVPPEWKPMCHRNCPESPTSLCESRRDRLMYPRNLSACRYRVYGVGELLAKKRQSAGGRQYSALRVPTHREEDPPVQWIRRDSSNRHDLLKAVRFWLEGRTQRNIPVLWFSRTEERGSPMVIEEARDEGSEIHEPQVATSTEQRECPLEYPIAVYNPPPTWKMFMEWKRKEKRAEKLSESLEQSTEPSAFQRVLQRPQPIDLNKLDIALESDDESGEKIPEWPLLKKLREMERELLAAGNPIAVERQKIREYNRKLRNEMHEQEGIEEQLRNLQQLYLEYFAAQQLFLAQVLSSSWIQFTEEQHGLLETMEQQQEIDQRWYSLLREEQQLTRRRTRDAVLTDMLFLRPESSYETEHRSYFHIANDVLSNLHGFQDSGIRKTGTFKQPERLIASESARDDEEVIEVSVTEAIEMQTTEASAGEELDQRRTPDQQDQRGVDPNVDLERESTETAGSGQISSSNSHEASESSSPDAVDDETMER</sequence>
<evidence type="ECO:0000313" key="4">
    <source>
        <dbReference type="Proteomes" id="UP000252519"/>
    </source>
</evidence>
<dbReference type="STRING" id="29170.A0A368GUY7"/>
<evidence type="ECO:0000256" key="2">
    <source>
        <dbReference type="SAM" id="MobiDB-lite"/>
    </source>
</evidence>
<dbReference type="Proteomes" id="UP000252519">
    <property type="component" value="Unassembled WGS sequence"/>
</dbReference>
<feature type="coiled-coil region" evidence="1">
    <location>
        <begin position="366"/>
        <end position="393"/>
    </location>
</feature>
<dbReference type="EMBL" id="JOJR01000073">
    <property type="protein sequence ID" value="RCN46787.1"/>
    <property type="molecule type" value="Genomic_DNA"/>
</dbReference>